<dbReference type="OrthoDB" id="2017676at2759"/>
<comment type="subcellular location">
    <subcellularLocation>
        <location evidence="1">Nucleus</location>
    </subcellularLocation>
</comment>
<feature type="compositionally biased region" description="Basic and acidic residues" evidence="5">
    <location>
        <begin position="1"/>
        <end position="10"/>
    </location>
</feature>
<dbReference type="PANTHER" id="PTHR33305:SF29">
    <property type="entry name" value="ETHYLENE INSENSITIVE 3-LIKE 5 PROTEIN"/>
    <property type="match status" value="1"/>
</dbReference>
<keyword evidence="9" id="KW-1185">Reference proteome</keyword>
<evidence type="ECO:0000259" key="7">
    <source>
        <dbReference type="Pfam" id="PF04873"/>
    </source>
</evidence>
<keyword evidence="6" id="KW-1133">Transmembrane helix</keyword>
<feature type="region of interest" description="Disordered" evidence="5">
    <location>
        <begin position="1"/>
        <end position="59"/>
    </location>
</feature>
<accession>A0A834WXZ9</accession>
<evidence type="ECO:0000313" key="8">
    <source>
        <dbReference type="EMBL" id="KAF7834274.1"/>
    </source>
</evidence>
<dbReference type="GO" id="GO:0009873">
    <property type="term" value="P:ethylene-activated signaling pathway"/>
    <property type="evidence" value="ECO:0007669"/>
    <property type="project" value="UniProtKB-KW"/>
</dbReference>
<comment type="similarity">
    <text evidence="2">Belongs to the EIN3 family.</text>
</comment>
<evidence type="ECO:0000256" key="2">
    <source>
        <dbReference type="ARBA" id="ARBA00009416"/>
    </source>
</evidence>
<evidence type="ECO:0000313" key="9">
    <source>
        <dbReference type="Proteomes" id="UP000634136"/>
    </source>
</evidence>
<sequence length="568" mass="64413">MVELELHGETGDPFDQAESEEDIDYDQLKRRMWKDMKEKRQEDEPNQNAKQEASRRKKLSRAQDSILKYMVKIMEVCNAQGFVYGIVPDKGKPVTGSSDSLREWWKDQVRFDQSAPNAIEKFLPLLEKGEMDEASYMHLLHDLQDTTLGSLLSALMQHCVPPQRKFPLERGLAPPWWPTGNELWWGEQGLLAHEYGPPPYKKPHDLKKAWKVSVLAAVIKHMSPDLSKLRKLVTQSKSLQDKMTAKDSATWSKVMNQEEALLDLTNKCLKISTSLENQEDEASTSTNTTTTSSDDPHLLSNEKRKYAFAQECPTPTNVIEKLYACKNVECPQSELSLGFIDKNARKDHESLCAYGAEDPFHDYLLADDASGTSVTDWMNMELQKANQNYGTNHHEIMRDFGGHYWLNGIEDLDLHYALEMIQDSVHLNQSPSEQHISSHTQQEPSKSIWDLAYHQEGMGLSESNTSLFAEFTSSCGELVLAGTPSHGMDSTSLLEPTMMALFHDDETERARACTNDCVKMKHPRMDGGGGGGGGGGRRKMMMVMIMMMMMVMMMKKMEMEKRKGRIRG</sequence>
<feature type="compositionally biased region" description="Acidic residues" evidence="5">
    <location>
        <begin position="15"/>
        <end position="25"/>
    </location>
</feature>
<dbReference type="GO" id="GO:0003677">
    <property type="term" value="F:DNA binding"/>
    <property type="evidence" value="ECO:0007669"/>
    <property type="project" value="TreeGrafter"/>
</dbReference>
<dbReference type="InterPro" id="IPR023278">
    <property type="entry name" value="Ethylene_insens-like_DNA-bd"/>
</dbReference>
<feature type="compositionally biased region" description="Low complexity" evidence="5">
    <location>
        <begin position="283"/>
        <end position="293"/>
    </location>
</feature>
<evidence type="ECO:0000256" key="3">
    <source>
        <dbReference type="ARBA" id="ARBA00022745"/>
    </source>
</evidence>
<feature type="domain" description="Ethylene insensitive 3-like DNA-binding" evidence="7">
    <location>
        <begin position="27"/>
        <end position="259"/>
    </location>
</feature>
<reference evidence="8" key="1">
    <citation type="submission" date="2020-09" db="EMBL/GenBank/DDBJ databases">
        <title>Genome-Enabled Discovery of Anthraquinone Biosynthesis in Senna tora.</title>
        <authorList>
            <person name="Kang S.-H."/>
            <person name="Pandey R.P."/>
            <person name="Lee C.-M."/>
            <person name="Sim J.-S."/>
            <person name="Jeong J.-T."/>
            <person name="Choi B.-S."/>
            <person name="Jung M."/>
            <person name="Ginzburg D."/>
            <person name="Zhao K."/>
            <person name="Won S.Y."/>
            <person name="Oh T.-J."/>
            <person name="Yu Y."/>
            <person name="Kim N.-H."/>
            <person name="Lee O.R."/>
            <person name="Lee T.-H."/>
            <person name="Bashyal P."/>
            <person name="Kim T.-S."/>
            <person name="Lee W.-H."/>
            <person name="Kawkins C."/>
            <person name="Kim C.-K."/>
            <person name="Kim J.S."/>
            <person name="Ahn B.O."/>
            <person name="Rhee S.Y."/>
            <person name="Sohng J.K."/>
        </authorList>
    </citation>
    <scope>NUCLEOTIDE SEQUENCE</scope>
    <source>
        <tissue evidence="8">Leaf</tissue>
    </source>
</reference>
<dbReference type="EMBL" id="JAAIUW010000004">
    <property type="protein sequence ID" value="KAF7834274.1"/>
    <property type="molecule type" value="Genomic_DNA"/>
</dbReference>
<proteinExistence type="inferred from homology"/>
<dbReference type="AlphaFoldDB" id="A0A834WXZ9"/>
<organism evidence="8 9">
    <name type="scientific">Senna tora</name>
    <dbReference type="NCBI Taxonomy" id="362788"/>
    <lineage>
        <taxon>Eukaryota</taxon>
        <taxon>Viridiplantae</taxon>
        <taxon>Streptophyta</taxon>
        <taxon>Embryophyta</taxon>
        <taxon>Tracheophyta</taxon>
        <taxon>Spermatophyta</taxon>
        <taxon>Magnoliopsida</taxon>
        <taxon>eudicotyledons</taxon>
        <taxon>Gunneridae</taxon>
        <taxon>Pentapetalae</taxon>
        <taxon>rosids</taxon>
        <taxon>fabids</taxon>
        <taxon>Fabales</taxon>
        <taxon>Fabaceae</taxon>
        <taxon>Caesalpinioideae</taxon>
        <taxon>Cassia clade</taxon>
        <taxon>Senna</taxon>
    </lineage>
</organism>
<dbReference type="Proteomes" id="UP000634136">
    <property type="component" value="Unassembled WGS sequence"/>
</dbReference>
<dbReference type="InterPro" id="IPR006957">
    <property type="entry name" value="EIN3"/>
</dbReference>
<dbReference type="PANTHER" id="PTHR33305">
    <property type="entry name" value="ETHYLENE INSENSITIVE 3-LIKE 2 PROTEIN"/>
    <property type="match status" value="1"/>
</dbReference>
<evidence type="ECO:0000256" key="1">
    <source>
        <dbReference type="ARBA" id="ARBA00004123"/>
    </source>
</evidence>
<dbReference type="Gene3D" id="1.10.3180.10">
    <property type="entry name" value="DNA-binding domain of EIN3-like"/>
    <property type="match status" value="2"/>
</dbReference>
<gene>
    <name evidence="8" type="ORF">G2W53_009133</name>
</gene>
<keyword evidence="3" id="KW-0936">Ethylene signaling pathway</keyword>
<protein>
    <submittedName>
        <fullName evidence="8">Putative ETHYLENE INSENSITIVE 3-like 4 protein</fullName>
    </submittedName>
</protein>
<evidence type="ECO:0000256" key="5">
    <source>
        <dbReference type="SAM" id="MobiDB-lite"/>
    </source>
</evidence>
<evidence type="ECO:0000256" key="4">
    <source>
        <dbReference type="ARBA" id="ARBA00023242"/>
    </source>
</evidence>
<feature type="compositionally biased region" description="Basic and acidic residues" evidence="5">
    <location>
        <begin position="26"/>
        <end position="43"/>
    </location>
</feature>
<feature type="region of interest" description="Disordered" evidence="5">
    <location>
        <begin position="275"/>
        <end position="298"/>
    </location>
</feature>
<name>A0A834WXZ9_9FABA</name>
<dbReference type="Pfam" id="PF04873">
    <property type="entry name" value="EIN3_DNA-bd"/>
    <property type="match status" value="1"/>
</dbReference>
<keyword evidence="6" id="KW-0812">Transmembrane</keyword>
<evidence type="ECO:0000256" key="6">
    <source>
        <dbReference type="SAM" id="Phobius"/>
    </source>
</evidence>
<dbReference type="GO" id="GO:0005634">
    <property type="term" value="C:nucleus"/>
    <property type="evidence" value="ECO:0007669"/>
    <property type="project" value="UniProtKB-SubCell"/>
</dbReference>
<keyword evidence="4" id="KW-0539">Nucleus</keyword>
<dbReference type="SUPFAM" id="SSF116768">
    <property type="entry name" value="DNA-binding domain of EIN3-like"/>
    <property type="match status" value="1"/>
</dbReference>
<feature type="transmembrane region" description="Helical" evidence="6">
    <location>
        <begin position="540"/>
        <end position="557"/>
    </location>
</feature>
<comment type="caution">
    <text evidence="8">The sequence shown here is derived from an EMBL/GenBank/DDBJ whole genome shotgun (WGS) entry which is preliminary data.</text>
</comment>
<dbReference type="GO" id="GO:0003700">
    <property type="term" value="F:DNA-binding transcription factor activity"/>
    <property type="evidence" value="ECO:0007669"/>
    <property type="project" value="InterPro"/>
</dbReference>
<keyword evidence="6" id="KW-0472">Membrane</keyword>
<dbReference type="InterPro" id="IPR047091">
    <property type="entry name" value="EIN3-like_DNA-bd"/>
</dbReference>
<dbReference type="FunFam" id="1.10.3180.10:FF:000001">
    <property type="entry name" value="Ethylene insensitive 3-like 1"/>
    <property type="match status" value="1"/>
</dbReference>